<feature type="domain" description="SGNH hydrolase-type esterase" evidence="1">
    <location>
        <begin position="205"/>
        <end position="399"/>
    </location>
</feature>
<dbReference type="InterPro" id="IPR036514">
    <property type="entry name" value="SGNH_hydro_sf"/>
</dbReference>
<evidence type="ECO:0000313" key="2">
    <source>
        <dbReference type="EMBL" id="QDJ27623.1"/>
    </source>
</evidence>
<dbReference type="EMBL" id="CP017195">
    <property type="protein sequence ID" value="QDJ27623.1"/>
    <property type="molecule type" value="Genomic_DNA"/>
</dbReference>
<dbReference type="RefSeq" id="WP_109834915.1">
    <property type="nucleotide sequence ID" value="NZ_CP017195.1"/>
</dbReference>
<dbReference type="Proteomes" id="UP000516280">
    <property type="component" value="Chromosome"/>
</dbReference>
<dbReference type="Pfam" id="PF13472">
    <property type="entry name" value="Lipase_GDSL_2"/>
    <property type="match status" value="1"/>
</dbReference>
<sequence length="414" mass="45851">MTLMRNQHPQVKKSRENWVTTWSQSQKGIGFFPVNDNDHTVAYEIPVQNQGDQLTLTLGNYYSEIVLSITSVTVSLSKNSGFQTVTVNGSESFVVDARGLVKTDSIDLLMTPGAAIYVRIYYPEQPQVNRAISGNTFATRVERSVKGDFTKTDSFKADGSYVDDIKDDAYAMSFADGYELEKQRFTLTLQGVDVHTKAAGGTIVAFGDSITEQGHWVKPTQAQVAEKLGNGFSLVNSGISGNRLLKGFANLPRRTQFFGLAGIERFVHDVFEVNEHVIAVVIALGVNDLHQPGTEAQFPIDELPIFDELVTGYQRLIKVAREHGSRIFLATLSPFIGYTVAVKNEEKEAIRKQINEWIRNNREVDGIYDFDALLSDPTDRTQANPLYDSGDKLHPSPEGGLAMSRLIDVTAFNA</sequence>
<dbReference type="AlphaFoldDB" id="A0A7L4WDT0"/>
<dbReference type="KEGG" id="lpaa:BHS01_03165"/>
<dbReference type="Gene3D" id="3.40.50.1110">
    <property type="entry name" value="SGNH hydrolase"/>
    <property type="match status" value="1"/>
</dbReference>
<dbReference type="SUPFAM" id="SSF52266">
    <property type="entry name" value="SGNH hydrolase"/>
    <property type="match status" value="1"/>
</dbReference>
<organism evidence="2 3">
    <name type="scientific">Pseudolactococcus paracarnosus</name>
    <dbReference type="NCBI Taxonomy" id="2749962"/>
    <lineage>
        <taxon>Bacteria</taxon>
        <taxon>Bacillati</taxon>
        <taxon>Bacillota</taxon>
        <taxon>Bacilli</taxon>
        <taxon>Lactobacillales</taxon>
        <taxon>Streptococcaceae</taxon>
        <taxon>Pseudolactococcus</taxon>
    </lineage>
</organism>
<reference evidence="2 3" key="1">
    <citation type="submission" date="2016-09" db="EMBL/GenBank/DDBJ databases">
        <title>Lactic acid bacteria from MAP meat Genome sequencing and assembly.</title>
        <authorList>
            <person name="Behr J."/>
            <person name="Hilgarth M."/>
            <person name="Vogel R.F."/>
        </authorList>
    </citation>
    <scope>NUCLEOTIDE SEQUENCE [LARGE SCALE GENOMIC DNA]</scope>
    <source>
        <strain evidence="2 3">TMW21615</strain>
    </source>
</reference>
<dbReference type="InterPro" id="IPR053140">
    <property type="entry name" value="GDSL_Rv0518-like"/>
</dbReference>
<evidence type="ECO:0000313" key="3">
    <source>
        <dbReference type="Proteomes" id="UP000516280"/>
    </source>
</evidence>
<dbReference type="InterPro" id="IPR013830">
    <property type="entry name" value="SGNH_hydro"/>
</dbReference>
<accession>A0A7L4WDT0</accession>
<name>A0A7L4WDT0_9LACT</name>
<dbReference type="PANTHER" id="PTHR43784">
    <property type="entry name" value="GDSL-LIKE LIPASE/ACYLHYDROLASE, PUTATIVE (AFU_ORTHOLOGUE AFUA_2G00820)-RELATED"/>
    <property type="match status" value="1"/>
</dbReference>
<evidence type="ECO:0000259" key="1">
    <source>
        <dbReference type="Pfam" id="PF13472"/>
    </source>
</evidence>
<protein>
    <recommendedName>
        <fullName evidence="1">SGNH hydrolase-type esterase domain-containing protein</fullName>
    </recommendedName>
</protein>
<dbReference type="PANTHER" id="PTHR43784:SF2">
    <property type="entry name" value="GDSL-LIKE LIPASE_ACYLHYDROLASE, PUTATIVE (AFU_ORTHOLOGUE AFUA_2G00820)-RELATED"/>
    <property type="match status" value="1"/>
</dbReference>
<gene>
    <name evidence="2" type="ORF">BHS01_03165</name>
</gene>
<proteinExistence type="predicted"/>